<evidence type="ECO:0000313" key="2">
    <source>
        <dbReference type="Proteomes" id="UP000799771"/>
    </source>
</evidence>
<keyword evidence="2" id="KW-1185">Reference proteome</keyword>
<dbReference type="GeneID" id="54402845"/>
<sequence>MKKCSMRQNFDDLVKIYSSRSKMCQVPKDFVNLCDLFTSPKRNKFASGAYFDDGSIFVRPSKYFEYASPQENMKVATYFVQSPSIRREHPQSQRLILLAEDSQHEVLVDHLIEQIVEVKDKGENNDTCRLLTRNV</sequence>
<gene>
    <name evidence="1" type="ORF">P153DRAFT_187303</name>
</gene>
<name>A0A6A6AMC1_9PLEO</name>
<dbReference type="EMBL" id="ML977501">
    <property type="protein sequence ID" value="KAF2132235.1"/>
    <property type="molecule type" value="Genomic_DNA"/>
</dbReference>
<reference evidence="1" key="1">
    <citation type="journal article" date="2020" name="Stud. Mycol.">
        <title>101 Dothideomycetes genomes: a test case for predicting lifestyles and emergence of pathogens.</title>
        <authorList>
            <person name="Haridas S."/>
            <person name="Albert R."/>
            <person name="Binder M."/>
            <person name="Bloem J."/>
            <person name="Labutti K."/>
            <person name="Salamov A."/>
            <person name="Andreopoulos B."/>
            <person name="Baker S."/>
            <person name="Barry K."/>
            <person name="Bills G."/>
            <person name="Bluhm B."/>
            <person name="Cannon C."/>
            <person name="Castanera R."/>
            <person name="Culley D."/>
            <person name="Daum C."/>
            <person name="Ezra D."/>
            <person name="Gonzalez J."/>
            <person name="Henrissat B."/>
            <person name="Kuo A."/>
            <person name="Liang C."/>
            <person name="Lipzen A."/>
            <person name="Lutzoni F."/>
            <person name="Magnuson J."/>
            <person name="Mondo S."/>
            <person name="Nolan M."/>
            <person name="Ohm R."/>
            <person name="Pangilinan J."/>
            <person name="Park H.-J."/>
            <person name="Ramirez L."/>
            <person name="Alfaro M."/>
            <person name="Sun H."/>
            <person name="Tritt A."/>
            <person name="Yoshinaga Y."/>
            <person name="Zwiers L.-H."/>
            <person name="Turgeon B."/>
            <person name="Goodwin S."/>
            <person name="Spatafora J."/>
            <person name="Crous P."/>
            <person name="Grigoriev I."/>
        </authorList>
    </citation>
    <scope>NUCLEOTIDE SEQUENCE</scope>
    <source>
        <strain evidence="1">CBS 119687</strain>
    </source>
</reference>
<protein>
    <submittedName>
        <fullName evidence="1">Uncharacterized protein</fullName>
    </submittedName>
</protein>
<dbReference type="RefSeq" id="XP_033526622.1">
    <property type="nucleotide sequence ID" value="XM_033662413.1"/>
</dbReference>
<proteinExistence type="predicted"/>
<dbReference type="OrthoDB" id="3800277at2759"/>
<dbReference type="AlphaFoldDB" id="A0A6A6AMC1"/>
<evidence type="ECO:0000313" key="1">
    <source>
        <dbReference type="EMBL" id="KAF2132235.1"/>
    </source>
</evidence>
<organism evidence="1 2">
    <name type="scientific">Dothidotthia symphoricarpi CBS 119687</name>
    <dbReference type="NCBI Taxonomy" id="1392245"/>
    <lineage>
        <taxon>Eukaryota</taxon>
        <taxon>Fungi</taxon>
        <taxon>Dikarya</taxon>
        <taxon>Ascomycota</taxon>
        <taxon>Pezizomycotina</taxon>
        <taxon>Dothideomycetes</taxon>
        <taxon>Pleosporomycetidae</taxon>
        <taxon>Pleosporales</taxon>
        <taxon>Dothidotthiaceae</taxon>
        <taxon>Dothidotthia</taxon>
    </lineage>
</organism>
<dbReference type="Proteomes" id="UP000799771">
    <property type="component" value="Unassembled WGS sequence"/>
</dbReference>
<accession>A0A6A6AMC1</accession>